<feature type="region of interest" description="Disordered" evidence="1">
    <location>
        <begin position="1"/>
        <end position="28"/>
    </location>
</feature>
<dbReference type="VEuPathDB" id="FungiDB:VP01_4454g1"/>
<evidence type="ECO:0000313" key="3">
    <source>
        <dbReference type="Proteomes" id="UP000037035"/>
    </source>
</evidence>
<feature type="compositionally biased region" description="Acidic residues" evidence="1">
    <location>
        <begin position="10"/>
        <end position="25"/>
    </location>
</feature>
<reference evidence="2 3" key="1">
    <citation type="submission" date="2015-08" db="EMBL/GenBank/DDBJ databases">
        <title>Next Generation Sequencing and Analysis of the Genome of Puccinia sorghi L Schw, the Causal Agent of Maize Common Rust.</title>
        <authorList>
            <person name="Rochi L."/>
            <person name="Burguener G."/>
            <person name="Darino M."/>
            <person name="Turjanski A."/>
            <person name="Kreff E."/>
            <person name="Dieguez M.J."/>
            <person name="Sacco F."/>
        </authorList>
    </citation>
    <scope>NUCLEOTIDE SEQUENCE [LARGE SCALE GENOMIC DNA]</scope>
    <source>
        <strain evidence="2 3">RO10H11247</strain>
    </source>
</reference>
<protein>
    <submittedName>
        <fullName evidence="2">Uncharacterized protein</fullName>
    </submittedName>
</protein>
<organism evidence="2 3">
    <name type="scientific">Puccinia sorghi</name>
    <dbReference type="NCBI Taxonomy" id="27349"/>
    <lineage>
        <taxon>Eukaryota</taxon>
        <taxon>Fungi</taxon>
        <taxon>Dikarya</taxon>
        <taxon>Basidiomycota</taxon>
        <taxon>Pucciniomycotina</taxon>
        <taxon>Pucciniomycetes</taxon>
        <taxon>Pucciniales</taxon>
        <taxon>Pucciniaceae</taxon>
        <taxon>Puccinia</taxon>
    </lineage>
</organism>
<comment type="caution">
    <text evidence="2">The sequence shown here is derived from an EMBL/GenBank/DDBJ whole genome shotgun (WGS) entry which is preliminary data.</text>
</comment>
<evidence type="ECO:0000313" key="2">
    <source>
        <dbReference type="EMBL" id="KNZ50378.1"/>
    </source>
</evidence>
<gene>
    <name evidence="2" type="ORF">VP01_4454g1</name>
</gene>
<dbReference type="Proteomes" id="UP000037035">
    <property type="component" value="Unassembled WGS sequence"/>
</dbReference>
<proteinExistence type="predicted"/>
<evidence type="ECO:0000256" key="1">
    <source>
        <dbReference type="SAM" id="MobiDB-lite"/>
    </source>
</evidence>
<feature type="compositionally biased region" description="Polar residues" evidence="1">
    <location>
        <begin position="78"/>
        <end position="90"/>
    </location>
</feature>
<dbReference type="AlphaFoldDB" id="A0A0L6UPC5"/>
<sequence length="102" mass="11622">MSFQLHKEDTEEDSLQMSSEEEGCEGGEAKRANLSVSVEHLPVYISTVVKFHPFLTIDTSLKSQYQLLSQNLISQSTYQNHNQDMKNPQTVAEKASKDPERY</sequence>
<name>A0A0L6UPC5_9BASI</name>
<keyword evidence="3" id="KW-1185">Reference proteome</keyword>
<dbReference type="EMBL" id="LAVV01009562">
    <property type="protein sequence ID" value="KNZ50378.1"/>
    <property type="molecule type" value="Genomic_DNA"/>
</dbReference>
<feature type="region of interest" description="Disordered" evidence="1">
    <location>
        <begin position="78"/>
        <end position="102"/>
    </location>
</feature>
<accession>A0A0L6UPC5</accession>